<dbReference type="OrthoDB" id="659948at2"/>
<dbReference type="InterPro" id="IPR036388">
    <property type="entry name" value="WH-like_DNA-bd_sf"/>
</dbReference>
<dbReference type="AlphaFoldDB" id="A0A5S5DC81"/>
<dbReference type="NCBIfam" id="TIGR02937">
    <property type="entry name" value="sigma70-ECF"/>
    <property type="match status" value="1"/>
</dbReference>
<dbReference type="InterPro" id="IPR039425">
    <property type="entry name" value="RNA_pol_sigma-70-like"/>
</dbReference>
<dbReference type="SUPFAM" id="SSF88946">
    <property type="entry name" value="Sigma2 domain of RNA polymerase sigma factors"/>
    <property type="match status" value="1"/>
</dbReference>
<dbReference type="Gene3D" id="1.10.1740.10">
    <property type="match status" value="1"/>
</dbReference>
<protein>
    <submittedName>
        <fullName evidence="6">RNA polymerase sigma-70 factor (ECF subfamily)</fullName>
    </submittedName>
</protein>
<dbReference type="Proteomes" id="UP000325105">
    <property type="component" value="Unassembled WGS sequence"/>
</dbReference>
<evidence type="ECO:0000256" key="4">
    <source>
        <dbReference type="ARBA" id="ARBA00023163"/>
    </source>
</evidence>
<keyword evidence="3" id="KW-0731">Sigma factor</keyword>
<feature type="domain" description="HTH luxR-type" evidence="5">
    <location>
        <begin position="137"/>
        <end position="195"/>
    </location>
</feature>
<evidence type="ECO:0000313" key="6">
    <source>
        <dbReference type="EMBL" id="TYP92312.1"/>
    </source>
</evidence>
<accession>A0A5S5DC81</accession>
<dbReference type="CDD" id="cd06171">
    <property type="entry name" value="Sigma70_r4"/>
    <property type="match status" value="1"/>
</dbReference>
<dbReference type="InterPro" id="IPR013324">
    <property type="entry name" value="RNA_pol_sigma_r3/r4-like"/>
</dbReference>
<name>A0A5S5DC81_9SPHI</name>
<dbReference type="InterPro" id="IPR013249">
    <property type="entry name" value="RNA_pol_sigma70_r4_t2"/>
</dbReference>
<comment type="similarity">
    <text evidence="1">Belongs to the sigma-70 factor family. ECF subfamily.</text>
</comment>
<dbReference type="SMART" id="SM00421">
    <property type="entry name" value="HTH_LUXR"/>
    <property type="match status" value="1"/>
</dbReference>
<dbReference type="RefSeq" id="WP_148909405.1">
    <property type="nucleotide sequence ID" value="NZ_VNHX01000017.1"/>
</dbReference>
<dbReference type="Pfam" id="PF04542">
    <property type="entry name" value="Sigma70_r2"/>
    <property type="match status" value="1"/>
</dbReference>
<evidence type="ECO:0000256" key="2">
    <source>
        <dbReference type="ARBA" id="ARBA00023015"/>
    </source>
</evidence>
<dbReference type="PANTHER" id="PTHR43133">
    <property type="entry name" value="RNA POLYMERASE ECF-TYPE SIGMA FACTO"/>
    <property type="match status" value="1"/>
</dbReference>
<dbReference type="PANTHER" id="PTHR43133:SF46">
    <property type="entry name" value="RNA POLYMERASE SIGMA-70 FACTOR ECF SUBFAMILY"/>
    <property type="match status" value="1"/>
</dbReference>
<dbReference type="GO" id="GO:0006352">
    <property type="term" value="P:DNA-templated transcription initiation"/>
    <property type="evidence" value="ECO:0007669"/>
    <property type="project" value="InterPro"/>
</dbReference>
<organism evidence="6 7">
    <name type="scientific">Sphingobacterium allocomposti</name>
    <dbReference type="NCBI Taxonomy" id="415956"/>
    <lineage>
        <taxon>Bacteria</taxon>
        <taxon>Pseudomonadati</taxon>
        <taxon>Bacteroidota</taxon>
        <taxon>Sphingobacteriia</taxon>
        <taxon>Sphingobacteriales</taxon>
        <taxon>Sphingobacteriaceae</taxon>
        <taxon>Sphingobacterium</taxon>
    </lineage>
</organism>
<keyword evidence="4" id="KW-0804">Transcription</keyword>
<reference evidence="6 7" key="1">
    <citation type="submission" date="2019-07" db="EMBL/GenBank/DDBJ databases">
        <title>Genomic Encyclopedia of Archaeal and Bacterial Type Strains, Phase II (KMG-II): from individual species to whole genera.</title>
        <authorList>
            <person name="Goeker M."/>
        </authorList>
    </citation>
    <scope>NUCLEOTIDE SEQUENCE [LARGE SCALE GENOMIC DNA]</scope>
    <source>
        <strain evidence="6 7">DSM 18850</strain>
    </source>
</reference>
<dbReference type="InterPro" id="IPR014284">
    <property type="entry name" value="RNA_pol_sigma-70_dom"/>
</dbReference>
<evidence type="ECO:0000259" key="5">
    <source>
        <dbReference type="SMART" id="SM00421"/>
    </source>
</evidence>
<dbReference type="Gene3D" id="1.10.10.10">
    <property type="entry name" value="Winged helix-like DNA-binding domain superfamily/Winged helix DNA-binding domain"/>
    <property type="match status" value="1"/>
</dbReference>
<gene>
    <name evidence="6" type="ORF">BC792_11787</name>
</gene>
<evidence type="ECO:0000256" key="3">
    <source>
        <dbReference type="ARBA" id="ARBA00023082"/>
    </source>
</evidence>
<evidence type="ECO:0000256" key="1">
    <source>
        <dbReference type="ARBA" id="ARBA00010641"/>
    </source>
</evidence>
<dbReference type="EMBL" id="VNHX01000017">
    <property type="protein sequence ID" value="TYP92312.1"/>
    <property type="molecule type" value="Genomic_DNA"/>
</dbReference>
<dbReference type="Pfam" id="PF08281">
    <property type="entry name" value="Sigma70_r4_2"/>
    <property type="match status" value="1"/>
</dbReference>
<dbReference type="GO" id="GO:0016987">
    <property type="term" value="F:sigma factor activity"/>
    <property type="evidence" value="ECO:0007669"/>
    <property type="project" value="UniProtKB-KW"/>
</dbReference>
<sequence length="204" mass="23803">MEPTVSQNGAPFTFDTNFVLELRKPKAKMALSQLFDHYWQPLFQLSYNLLRNDDDAKDAVQEVFIKLWDRRFEIDIQTSVESYLFSAVRYRSLTMLSKRLAANKREVSLEHYIEQTFLEAIDPLLLKELEQEIDTQISQLPNRMQEVIRLKTKEGLSISEIAVRLNISEETVKNHLASARKRLRTHLRDVAYVILAISTTYPPS</sequence>
<evidence type="ECO:0000313" key="7">
    <source>
        <dbReference type="Proteomes" id="UP000325105"/>
    </source>
</evidence>
<dbReference type="InterPro" id="IPR000792">
    <property type="entry name" value="Tscrpt_reg_LuxR_C"/>
</dbReference>
<comment type="caution">
    <text evidence="6">The sequence shown here is derived from an EMBL/GenBank/DDBJ whole genome shotgun (WGS) entry which is preliminary data.</text>
</comment>
<proteinExistence type="inferred from homology"/>
<dbReference type="GO" id="GO:0003677">
    <property type="term" value="F:DNA binding"/>
    <property type="evidence" value="ECO:0007669"/>
    <property type="project" value="InterPro"/>
</dbReference>
<keyword evidence="7" id="KW-1185">Reference proteome</keyword>
<dbReference type="SUPFAM" id="SSF88659">
    <property type="entry name" value="Sigma3 and sigma4 domains of RNA polymerase sigma factors"/>
    <property type="match status" value="1"/>
</dbReference>
<dbReference type="InterPro" id="IPR007627">
    <property type="entry name" value="RNA_pol_sigma70_r2"/>
</dbReference>
<keyword evidence="2" id="KW-0805">Transcription regulation</keyword>
<dbReference type="InterPro" id="IPR013325">
    <property type="entry name" value="RNA_pol_sigma_r2"/>
</dbReference>